<accession>A0ABV4SDQ4</accession>
<gene>
    <name evidence="1" type="ORF">ACEG43_06060</name>
</gene>
<name>A0ABV4SDQ4_9ACTN</name>
<sequence>MRDSIAEILDQQVPGATLEWIKVADVPRYLTGGRPQPDDEGHMIITRAGIALPFALSVISLGRKLEILQGAFSWVAVRLDQPGNRKDQV</sequence>
<proteinExistence type="predicted"/>
<protein>
    <submittedName>
        <fullName evidence="1">Uncharacterized protein</fullName>
    </submittedName>
</protein>
<dbReference type="Proteomes" id="UP001571476">
    <property type="component" value="Unassembled WGS sequence"/>
</dbReference>
<evidence type="ECO:0000313" key="2">
    <source>
        <dbReference type="Proteomes" id="UP001571476"/>
    </source>
</evidence>
<comment type="caution">
    <text evidence="1">The sequence shown here is derived from an EMBL/GenBank/DDBJ whole genome shotgun (WGS) entry which is preliminary data.</text>
</comment>
<evidence type="ECO:0000313" key="1">
    <source>
        <dbReference type="EMBL" id="MFA3835744.1"/>
    </source>
</evidence>
<reference evidence="1 2" key="1">
    <citation type="submission" date="2024-08" db="EMBL/GenBank/DDBJ databases">
        <title>Genome sequence of Streptomyces aureus CACIA-1.46HGO.</title>
        <authorList>
            <person name="Evangelista-Martinez Z."/>
        </authorList>
    </citation>
    <scope>NUCLEOTIDE SEQUENCE [LARGE SCALE GENOMIC DNA]</scope>
    <source>
        <strain evidence="1 2">CACIA-1.46HGO</strain>
    </source>
</reference>
<dbReference type="EMBL" id="JBGOSP010000002">
    <property type="protein sequence ID" value="MFA3835744.1"/>
    <property type="molecule type" value="Genomic_DNA"/>
</dbReference>
<organism evidence="1 2">
    <name type="scientific">Streptomyces aureus</name>
    <dbReference type="NCBI Taxonomy" id="193461"/>
    <lineage>
        <taxon>Bacteria</taxon>
        <taxon>Bacillati</taxon>
        <taxon>Actinomycetota</taxon>
        <taxon>Actinomycetes</taxon>
        <taxon>Kitasatosporales</taxon>
        <taxon>Streptomycetaceae</taxon>
        <taxon>Streptomyces</taxon>
    </lineage>
</organism>
<keyword evidence="2" id="KW-1185">Reference proteome</keyword>
<dbReference type="RefSeq" id="WP_372561705.1">
    <property type="nucleotide sequence ID" value="NZ_JBGOSP010000002.1"/>
</dbReference>